<sequence>MGWRGGVSVFWITDGWVAVEQKPQAHTCSVPALSPPSSMPLHKNAPIWTHVPDPILLFPTHPCRGLDGCLQLSEFVFSGAWQGFRLSETCPPIPTPIWTHVSSGDERGWGATTSVALFLNPEKLADRRQYGYT</sequence>
<organism evidence="1">
    <name type="scientific">Mesocestoides corti</name>
    <name type="common">Flatworm</name>
    <dbReference type="NCBI Taxonomy" id="53468"/>
    <lineage>
        <taxon>Eukaryota</taxon>
        <taxon>Metazoa</taxon>
        <taxon>Spiralia</taxon>
        <taxon>Lophotrochozoa</taxon>
        <taxon>Platyhelminthes</taxon>
        <taxon>Cestoda</taxon>
        <taxon>Eucestoda</taxon>
        <taxon>Cyclophyllidea</taxon>
        <taxon>Mesocestoididae</taxon>
        <taxon>Mesocestoides</taxon>
    </lineage>
</organism>
<protein>
    <submittedName>
        <fullName evidence="1">Uncharacterized protein</fullName>
    </submittedName>
</protein>
<dbReference type="WBParaSite" id="MCU_005269-RA">
    <property type="protein sequence ID" value="MCU_005269-RA"/>
    <property type="gene ID" value="MCU_005269"/>
</dbReference>
<reference evidence="1" key="1">
    <citation type="submission" date="2019-11" db="UniProtKB">
        <authorList>
            <consortium name="WormBaseParasite"/>
        </authorList>
    </citation>
    <scope>IDENTIFICATION</scope>
</reference>
<name>A0A5K3F6X9_MESCO</name>
<proteinExistence type="predicted"/>
<accession>A0A5K3F6X9</accession>
<evidence type="ECO:0000313" key="1">
    <source>
        <dbReference type="WBParaSite" id="MCU_005269-RA"/>
    </source>
</evidence>
<dbReference type="AlphaFoldDB" id="A0A5K3F6X9"/>